<dbReference type="Proteomes" id="UP000192920">
    <property type="component" value="Unassembled WGS sequence"/>
</dbReference>
<dbReference type="PANTHER" id="PTHR42796">
    <property type="entry name" value="FUMARYLACETOACETATE HYDROLASE DOMAIN-CONTAINING PROTEIN 2A-RELATED"/>
    <property type="match status" value="1"/>
</dbReference>
<accession>A0A1Y6C9C0</accession>
<evidence type="ECO:0000256" key="1">
    <source>
        <dbReference type="ARBA" id="ARBA00001946"/>
    </source>
</evidence>
<comment type="cofactor">
    <cofactor evidence="1">
        <name>Mg(2+)</name>
        <dbReference type="ChEBI" id="CHEBI:18420"/>
    </cofactor>
</comment>
<comment type="similarity">
    <text evidence="2">Belongs to the FAH family.</text>
</comment>
<name>A0A1Y6C9C0_9NEIS</name>
<evidence type="ECO:0000313" key="6">
    <source>
        <dbReference type="EMBL" id="SMF49176.1"/>
    </source>
</evidence>
<dbReference type="InterPro" id="IPR011234">
    <property type="entry name" value="Fumarylacetoacetase-like_C"/>
</dbReference>
<dbReference type="PANTHER" id="PTHR42796:SF4">
    <property type="entry name" value="FUMARYLACETOACETATE HYDROLASE DOMAIN-CONTAINING PROTEIN 2A"/>
    <property type="match status" value="1"/>
</dbReference>
<dbReference type="Pfam" id="PF01557">
    <property type="entry name" value="FAA_hydrolase"/>
    <property type="match status" value="1"/>
</dbReference>
<dbReference type="FunFam" id="3.90.850.10:FF:000002">
    <property type="entry name" value="2-hydroxyhepta-2,4-diene-1,7-dioate isomerase"/>
    <property type="match status" value="1"/>
</dbReference>
<dbReference type="EMBL" id="FXAG01000026">
    <property type="protein sequence ID" value="SMF49176.1"/>
    <property type="molecule type" value="Genomic_DNA"/>
</dbReference>
<evidence type="ECO:0000256" key="2">
    <source>
        <dbReference type="ARBA" id="ARBA00010211"/>
    </source>
</evidence>
<evidence type="ECO:0000259" key="5">
    <source>
        <dbReference type="Pfam" id="PF01557"/>
    </source>
</evidence>
<keyword evidence="7" id="KW-1185">Reference proteome</keyword>
<keyword evidence="4" id="KW-0378">Hydrolase</keyword>
<dbReference type="InterPro" id="IPR051121">
    <property type="entry name" value="FAH"/>
</dbReference>
<dbReference type="GO" id="GO:0016787">
    <property type="term" value="F:hydrolase activity"/>
    <property type="evidence" value="ECO:0007669"/>
    <property type="project" value="UniProtKB-KW"/>
</dbReference>
<evidence type="ECO:0000313" key="7">
    <source>
        <dbReference type="Proteomes" id="UP000192920"/>
    </source>
</evidence>
<sequence>MKLVTFTHAGKTRIGKLEGNVVIDLSSACPELPRDMVSLLELGENALTKVRNVAAVEADQIALPDVKLEAPVQRPSKYLAIGMNYQDHVEESARKGIKMPETQIWFNKQVSCVNGPYDPVKMPSMSDMLDYEVELCVVIGKSCKNVSAADAHSVIAGYMVANDYSVRDVQWKSPTWTLGKSFDTHGPVGPYLVTSDEIENPHNLSMRLTVNGEERQNNSTRLMVYNIYQQIEFLTQILTLHPGDLIATGTPMGVAAGMNPPIYLKAGDVVRAEIEKVGHIENRIIPA</sequence>
<feature type="domain" description="Fumarylacetoacetase-like C-terminal" evidence="5">
    <location>
        <begin position="79"/>
        <end position="284"/>
    </location>
</feature>
<evidence type="ECO:0000256" key="4">
    <source>
        <dbReference type="ARBA" id="ARBA00022801"/>
    </source>
</evidence>
<proteinExistence type="inferred from homology"/>
<dbReference type="STRING" id="1123014.SAMN02745746_03623"/>
<dbReference type="Gene3D" id="3.90.850.10">
    <property type="entry name" value="Fumarylacetoacetase-like, C-terminal domain"/>
    <property type="match status" value="1"/>
</dbReference>
<keyword evidence="3" id="KW-0479">Metal-binding</keyword>
<dbReference type="RefSeq" id="WP_085277630.1">
    <property type="nucleotide sequence ID" value="NZ_FXAG01000026.1"/>
</dbReference>
<dbReference type="GO" id="GO:0016853">
    <property type="term" value="F:isomerase activity"/>
    <property type="evidence" value="ECO:0007669"/>
    <property type="project" value="UniProtKB-ARBA"/>
</dbReference>
<evidence type="ECO:0000256" key="3">
    <source>
        <dbReference type="ARBA" id="ARBA00022723"/>
    </source>
</evidence>
<dbReference type="GO" id="GO:0046872">
    <property type="term" value="F:metal ion binding"/>
    <property type="evidence" value="ECO:0007669"/>
    <property type="project" value="UniProtKB-KW"/>
</dbReference>
<dbReference type="AlphaFoldDB" id="A0A1Y6C9C0"/>
<protein>
    <submittedName>
        <fullName evidence="6">2-keto-4-pentenoate hydratase/2-oxohepta-3-ene-1,7-dioic acid hydratase (Catechol pathway)</fullName>
    </submittedName>
</protein>
<gene>
    <name evidence="6" type="ORF">SAMN02745746_03623</name>
</gene>
<organism evidence="6 7">
    <name type="scientific">Pseudogulbenkiania subflava DSM 22618</name>
    <dbReference type="NCBI Taxonomy" id="1123014"/>
    <lineage>
        <taxon>Bacteria</taxon>
        <taxon>Pseudomonadati</taxon>
        <taxon>Pseudomonadota</taxon>
        <taxon>Betaproteobacteria</taxon>
        <taxon>Neisseriales</taxon>
        <taxon>Chromobacteriaceae</taxon>
        <taxon>Pseudogulbenkiania</taxon>
    </lineage>
</organism>
<dbReference type="GO" id="GO:0019752">
    <property type="term" value="P:carboxylic acid metabolic process"/>
    <property type="evidence" value="ECO:0007669"/>
    <property type="project" value="UniProtKB-ARBA"/>
</dbReference>
<dbReference type="InterPro" id="IPR036663">
    <property type="entry name" value="Fumarylacetoacetase_C_sf"/>
</dbReference>
<reference evidence="7" key="1">
    <citation type="submission" date="2017-04" db="EMBL/GenBank/DDBJ databases">
        <authorList>
            <person name="Varghese N."/>
            <person name="Submissions S."/>
        </authorList>
    </citation>
    <scope>NUCLEOTIDE SEQUENCE [LARGE SCALE GENOMIC DNA]</scope>
    <source>
        <strain evidence="7">DSM 22618</strain>
    </source>
</reference>
<dbReference type="SUPFAM" id="SSF56529">
    <property type="entry name" value="FAH"/>
    <property type="match status" value="1"/>
</dbReference>